<organism evidence="2 3">
    <name type="scientific">Planotetraspora mira</name>
    <dbReference type="NCBI Taxonomy" id="58121"/>
    <lineage>
        <taxon>Bacteria</taxon>
        <taxon>Bacillati</taxon>
        <taxon>Actinomycetota</taxon>
        <taxon>Actinomycetes</taxon>
        <taxon>Streptosporangiales</taxon>
        <taxon>Streptosporangiaceae</taxon>
        <taxon>Planotetraspora</taxon>
    </lineage>
</organism>
<reference evidence="2 3" key="1">
    <citation type="submission" date="2021-01" db="EMBL/GenBank/DDBJ databases">
        <title>Whole genome shotgun sequence of Planotetraspora mira NBRC 15435.</title>
        <authorList>
            <person name="Komaki H."/>
            <person name="Tamura T."/>
        </authorList>
    </citation>
    <scope>NUCLEOTIDE SEQUENCE [LARGE SCALE GENOMIC DNA]</scope>
    <source>
        <strain evidence="2 3">NBRC 15435</strain>
    </source>
</reference>
<keyword evidence="3" id="KW-1185">Reference proteome</keyword>
<evidence type="ECO:0000313" key="2">
    <source>
        <dbReference type="EMBL" id="GII34086.1"/>
    </source>
</evidence>
<feature type="domain" description="DUF4037" evidence="1">
    <location>
        <begin position="147"/>
        <end position="245"/>
    </location>
</feature>
<dbReference type="Proteomes" id="UP000650628">
    <property type="component" value="Unassembled WGS sequence"/>
</dbReference>
<dbReference type="EMBL" id="BOOO01000046">
    <property type="protein sequence ID" value="GII34086.1"/>
    <property type="molecule type" value="Genomic_DNA"/>
</dbReference>
<protein>
    <recommendedName>
        <fullName evidence="1">DUF4037 domain-containing protein</fullName>
    </recommendedName>
</protein>
<evidence type="ECO:0000259" key="1">
    <source>
        <dbReference type="Pfam" id="PF13228"/>
    </source>
</evidence>
<proteinExistence type="predicted"/>
<dbReference type="InterPro" id="IPR025117">
    <property type="entry name" value="DUF4037"/>
</dbReference>
<accession>A0A8J3XAZ9</accession>
<name>A0A8J3XAZ9_9ACTN</name>
<comment type="caution">
    <text evidence="2">The sequence shown here is derived from an EMBL/GenBank/DDBJ whole genome shotgun (WGS) entry which is preliminary data.</text>
</comment>
<gene>
    <name evidence="2" type="ORF">Pmi06nite_75280</name>
</gene>
<sequence>MVAVEYKHVRGLELSRLFYRDAVEPLLRRHFGRVTHTAALIGTGSEVLGFDTERSADHDWGPRLQLFLGPDDADRHGEAITAMLAERLPGTFLGYPTNFATVGPKGTRHMRAAEGPVDHGVVVTDLRGWLTGHLGFDPLAGVMLFDWLATSSQAFAEITAGEVFHDGLRRLGPVRDRLAWYPDDVWRHLLACQWARLAEEEAFVGRCGEVGDELGSAVVCARLVHDLMRLSLLMGRRYPPYGKWLGSAFARLECAPELSPVLAAALAATGWRDRERHLSAAYEKVALLHNRLRLTEPVDPRTRPYHDRPFRVLRADRFAEALLRTIADPAVRDLPHTGAVDQYADNTGVLCDRTRSRRMAEAVRRP</sequence>
<dbReference type="AlphaFoldDB" id="A0A8J3XAZ9"/>
<dbReference type="Pfam" id="PF13228">
    <property type="entry name" value="DUF4037"/>
    <property type="match status" value="1"/>
</dbReference>
<evidence type="ECO:0000313" key="3">
    <source>
        <dbReference type="Proteomes" id="UP000650628"/>
    </source>
</evidence>